<protein>
    <submittedName>
        <fullName evidence="2">Uncharacterized protein</fullName>
    </submittedName>
</protein>
<dbReference type="AlphaFoldDB" id="A0A7Z1MKZ3"/>
<feature type="region of interest" description="Disordered" evidence="1">
    <location>
        <begin position="83"/>
        <end position="106"/>
    </location>
</feature>
<accession>A0A7Z1MKZ3</accession>
<evidence type="ECO:0000256" key="1">
    <source>
        <dbReference type="SAM" id="MobiDB-lite"/>
    </source>
</evidence>
<name>A0A7Z1MKZ3_9VIBR</name>
<organism evidence="2">
    <name type="scientific">Vibrio cyclitrophicus</name>
    <dbReference type="NCBI Taxonomy" id="47951"/>
    <lineage>
        <taxon>Bacteria</taxon>
        <taxon>Pseudomonadati</taxon>
        <taxon>Pseudomonadota</taxon>
        <taxon>Gammaproteobacteria</taxon>
        <taxon>Vibrionales</taxon>
        <taxon>Vibrionaceae</taxon>
        <taxon>Vibrio</taxon>
    </lineage>
</organism>
<dbReference type="RefSeq" id="WP_154723945.1">
    <property type="nucleotide sequence ID" value="NZ_CP170597.1"/>
</dbReference>
<proteinExistence type="predicted"/>
<evidence type="ECO:0000313" key="2">
    <source>
        <dbReference type="EMBL" id="PMP30531.1"/>
    </source>
</evidence>
<reference evidence="2" key="1">
    <citation type="submission" date="2016-07" db="EMBL/GenBank/DDBJ databases">
        <authorList>
            <person name="Kauffman K."/>
            <person name="Arevalo P."/>
            <person name="Polz M.F."/>
        </authorList>
    </citation>
    <scope>NUCLEOTIDE SEQUENCE</scope>
    <source>
        <strain evidence="2">10N.222.46.E12</strain>
    </source>
</reference>
<comment type="caution">
    <text evidence="2">The sequence shown here is derived from an EMBL/GenBank/DDBJ whole genome shotgun (WGS) entry which is preliminary data.</text>
</comment>
<reference evidence="2" key="2">
    <citation type="journal article" date="2018" name="Nature">
        <title>A major lineage of non-tailed dsDNA viruses as unrecognized killers of marine bacteria.</title>
        <authorList>
            <person name="Kauffman K.M."/>
            <person name="Hussain F.A."/>
            <person name="Yang J."/>
            <person name="Arevalo P."/>
            <person name="Brown J.M."/>
            <person name="Chang W.K."/>
            <person name="VanInsberghe D."/>
            <person name="Elsherbini J."/>
            <person name="Sharma R.S."/>
            <person name="Cutler M.B."/>
            <person name="Kelly L."/>
            <person name="Polz M.F."/>
        </authorList>
    </citation>
    <scope>NUCLEOTIDE SEQUENCE</scope>
    <source>
        <strain evidence="2">10N.222.46.E12</strain>
    </source>
</reference>
<dbReference type="EMBL" id="MDBS01000020">
    <property type="protein sequence ID" value="PMP30531.1"/>
    <property type="molecule type" value="Genomic_DNA"/>
</dbReference>
<feature type="compositionally biased region" description="Basic and acidic residues" evidence="1">
    <location>
        <begin position="83"/>
        <end position="95"/>
    </location>
</feature>
<gene>
    <name evidence="2" type="ORF">BCS90_14615</name>
</gene>
<sequence length="106" mass="11409">MNNSPIQVRFNINKSADVAMCERYQESGNRAGTLRNDVIVGHALAQANPVLYQMVLAMAKANDSGAIKVDELKKIMILVEDSSQDKNKDSNKSVKTDIGGMGGLGV</sequence>